<comment type="caution">
    <text evidence="1">The sequence shown here is derived from an EMBL/GenBank/DDBJ whole genome shotgun (WGS) entry which is preliminary data.</text>
</comment>
<name>X8DKH7_9MYCO</name>
<evidence type="ECO:0000313" key="1">
    <source>
        <dbReference type="EMBL" id="EUA67975.1"/>
    </source>
</evidence>
<gene>
    <name evidence="1" type="ORF">I540_5826</name>
</gene>
<protein>
    <submittedName>
        <fullName evidence="1">Uncharacterized protein</fullName>
    </submittedName>
</protein>
<dbReference type="Proteomes" id="UP000023351">
    <property type="component" value="Unassembled WGS sequence"/>
</dbReference>
<reference evidence="1 2" key="1">
    <citation type="submission" date="2013-12" db="EMBL/GenBank/DDBJ databases">
        <authorList>
            <person name="Zelazny A."/>
            <person name="Olivier K."/>
            <person name="Holland S."/>
            <person name="Lenaerts A."/>
            <person name="Ordway D."/>
            <person name="DeGroote M.A."/>
            <person name="Parker T."/>
            <person name="Sizemore C."/>
            <person name="Tallon L.J."/>
            <person name="Sadzewicz L.K."/>
            <person name="Sengamalay N."/>
            <person name="Fraser C.M."/>
            <person name="Hine E."/>
            <person name="Shefchek K.A."/>
            <person name="Das S.P."/>
            <person name="Tettelin H."/>
        </authorList>
    </citation>
    <scope>NUCLEOTIDE SEQUENCE [LARGE SCALE GENOMIC DNA]</scope>
    <source>
        <strain evidence="1 2">1513</strain>
    </source>
</reference>
<organism evidence="1 2">
    <name type="scientific">Mycobacteroides abscessus subsp. bolletii 1513</name>
    <dbReference type="NCBI Taxonomy" id="1299321"/>
    <lineage>
        <taxon>Bacteria</taxon>
        <taxon>Bacillati</taxon>
        <taxon>Actinomycetota</taxon>
        <taxon>Actinomycetes</taxon>
        <taxon>Mycobacteriales</taxon>
        <taxon>Mycobacteriaceae</taxon>
        <taxon>Mycobacteroides</taxon>
        <taxon>Mycobacteroides abscessus</taxon>
    </lineage>
</organism>
<dbReference type="EMBL" id="JAOJ01000003">
    <property type="protein sequence ID" value="EUA67975.1"/>
    <property type="molecule type" value="Genomic_DNA"/>
</dbReference>
<accession>X8DKH7</accession>
<proteinExistence type="predicted"/>
<sequence>MHTHTRFKSTVMSSIGAKNAVTRRSASSYPVSVGMPRSARDVLRAAADVDAEFHARD</sequence>
<dbReference type="AlphaFoldDB" id="X8DKH7"/>
<evidence type="ECO:0000313" key="2">
    <source>
        <dbReference type="Proteomes" id="UP000023351"/>
    </source>
</evidence>